<evidence type="ECO:0000256" key="1">
    <source>
        <dbReference type="SAM" id="Phobius"/>
    </source>
</evidence>
<dbReference type="RefSeq" id="WP_269924735.1">
    <property type="nucleotide sequence ID" value="NZ_JAMKBJ010000001.1"/>
</dbReference>
<organism evidence="2 3">
    <name type="scientific">Paenisporosarcina quisquiliarum</name>
    <dbReference type="NCBI Taxonomy" id="365346"/>
    <lineage>
        <taxon>Bacteria</taxon>
        <taxon>Bacillati</taxon>
        <taxon>Bacillota</taxon>
        <taxon>Bacilli</taxon>
        <taxon>Bacillales</taxon>
        <taxon>Caryophanaceae</taxon>
        <taxon>Paenisporosarcina</taxon>
    </lineage>
</organism>
<name>A0A9X3RCT1_9BACL</name>
<dbReference type="EMBL" id="JAMKBJ010000001">
    <property type="protein sequence ID" value="MCZ8535607.1"/>
    <property type="molecule type" value="Genomic_DNA"/>
</dbReference>
<protein>
    <submittedName>
        <fullName evidence="2">Uncharacterized protein</fullName>
    </submittedName>
</protein>
<dbReference type="AlphaFoldDB" id="A0A9X3RCT1"/>
<gene>
    <name evidence="2" type="ORF">M9R32_00220</name>
</gene>
<reference evidence="2" key="1">
    <citation type="submission" date="2022-05" db="EMBL/GenBank/DDBJ databases">
        <authorList>
            <person name="Colautti A."/>
            <person name="Iacumin L."/>
        </authorList>
    </citation>
    <scope>NUCLEOTIDE SEQUENCE</scope>
    <source>
        <strain evidence="2">SK 55</strain>
    </source>
</reference>
<evidence type="ECO:0000313" key="2">
    <source>
        <dbReference type="EMBL" id="MCZ8535607.1"/>
    </source>
</evidence>
<sequence length="61" mass="7030">MKVHSSKEVSKESFFNADHFLPSQLRKEDVKEYFIWPNGCIAFNFSPGGIGAIIEISRRNR</sequence>
<keyword evidence="1" id="KW-1133">Transmembrane helix</keyword>
<evidence type="ECO:0000313" key="3">
    <source>
        <dbReference type="Proteomes" id="UP001152173"/>
    </source>
</evidence>
<keyword evidence="1" id="KW-0472">Membrane</keyword>
<proteinExistence type="predicted"/>
<dbReference type="Proteomes" id="UP001152173">
    <property type="component" value="Unassembled WGS sequence"/>
</dbReference>
<keyword evidence="3" id="KW-1185">Reference proteome</keyword>
<keyword evidence="1" id="KW-0812">Transmembrane</keyword>
<feature type="transmembrane region" description="Helical" evidence="1">
    <location>
        <begin position="33"/>
        <end position="54"/>
    </location>
</feature>
<comment type="caution">
    <text evidence="2">The sequence shown here is derived from an EMBL/GenBank/DDBJ whole genome shotgun (WGS) entry which is preliminary data.</text>
</comment>
<accession>A0A9X3RCT1</accession>